<dbReference type="RefSeq" id="WP_120763922.1">
    <property type="nucleotide sequence ID" value="NZ_CP032630.1"/>
</dbReference>
<dbReference type="AlphaFoldDB" id="A0A387B710"/>
<dbReference type="GO" id="GO:0003677">
    <property type="term" value="F:DNA binding"/>
    <property type="evidence" value="ECO:0007669"/>
    <property type="project" value="UniProtKB-UniRule"/>
</dbReference>
<dbReference type="SUPFAM" id="SSF46689">
    <property type="entry name" value="Homeodomain-like"/>
    <property type="match status" value="1"/>
</dbReference>
<sequence length="187" mass="20021">MNTTETTDPRTRVVQTADELFYARGVSTVTMDQLRDASGVSLKRLYSMFPSKEDVVVGVLERRRSIWTEGVESLIDAAPDARSKVLAVYDFLAAWFCDADFRGCVFVNTFAELGATSPRVAAVVREQKAAFQQRMAQLVTQLGGSELLAAQLAILAEGAQTTAAISGAPDAAAVARAAAETLISAEL</sequence>
<evidence type="ECO:0000259" key="5">
    <source>
        <dbReference type="PROSITE" id="PS50977"/>
    </source>
</evidence>
<keyword evidence="3" id="KW-0804">Transcription</keyword>
<feature type="DNA-binding region" description="H-T-H motif" evidence="4">
    <location>
        <begin position="30"/>
        <end position="49"/>
    </location>
</feature>
<dbReference type="PROSITE" id="PS50977">
    <property type="entry name" value="HTH_TETR_2"/>
    <property type="match status" value="1"/>
</dbReference>
<gene>
    <name evidence="6" type="ORF">D7I47_10500</name>
</gene>
<keyword evidence="7" id="KW-1185">Reference proteome</keyword>
<feature type="domain" description="HTH tetR-type" evidence="5">
    <location>
        <begin position="7"/>
        <end position="67"/>
    </location>
</feature>
<keyword evidence="2 4" id="KW-0238">DNA-binding</keyword>
<dbReference type="InterPro" id="IPR009057">
    <property type="entry name" value="Homeodomain-like_sf"/>
</dbReference>
<dbReference type="OrthoDB" id="3196926at2"/>
<evidence type="ECO:0000313" key="6">
    <source>
        <dbReference type="EMBL" id="AYF99554.1"/>
    </source>
</evidence>
<protein>
    <submittedName>
        <fullName evidence="6">TetR/AcrR family transcriptional regulator</fullName>
    </submittedName>
</protein>
<evidence type="ECO:0000256" key="1">
    <source>
        <dbReference type="ARBA" id="ARBA00023015"/>
    </source>
</evidence>
<dbReference type="EMBL" id="CP032630">
    <property type="protein sequence ID" value="AYF99554.1"/>
    <property type="molecule type" value="Genomic_DNA"/>
</dbReference>
<evidence type="ECO:0000256" key="2">
    <source>
        <dbReference type="ARBA" id="ARBA00023125"/>
    </source>
</evidence>
<keyword evidence="1" id="KW-0805">Transcription regulation</keyword>
<dbReference type="KEGG" id="lyd:D7I47_10500"/>
<dbReference type="Pfam" id="PF00440">
    <property type="entry name" value="TetR_N"/>
    <property type="match status" value="1"/>
</dbReference>
<evidence type="ECO:0000256" key="4">
    <source>
        <dbReference type="PROSITE-ProRule" id="PRU00335"/>
    </source>
</evidence>
<dbReference type="InterPro" id="IPR001647">
    <property type="entry name" value="HTH_TetR"/>
</dbReference>
<dbReference type="Proteomes" id="UP000278886">
    <property type="component" value="Chromosome"/>
</dbReference>
<dbReference type="PANTHER" id="PTHR47506:SF1">
    <property type="entry name" value="HTH-TYPE TRANSCRIPTIONAL REGULATOR YJDC"/>
    <property type="match status" value="1"/>
</dbReference>
<dbReference type="InterPro" id="IPR036271">
    <property type="entry name" value="Tet_transcr_reg_TetR-rel_C_sf"/>
</dbReference>
<proteinExistence type="predicted"/>
<name>A0A387B710_9MICO</name>
<reference evidence="7" key="1">
    <citation type="submission" date="2018-09" db="EMBL/GenBank/DDBJ databases">
        <title>Genome sequencing of strain 2DFWR-13.</title>
        <authorList>
            <person name="Heo J."/>
            <person name="Kim S.-J."/>
            <person name="Kwon S.-W."/>
        </authorList>
    </citation>
    <scope>NUCLEOTIDE SEQUENCE [LARGE SCALE GENOMIC DNA]</scope>
    <source>
        <strain evidence="7">2DFWR-13</strain>
    </source>
</reference>
<organism evidence="6 7">
    <name type="scientific">Protaetiibacter intestinalis</name>
    <dbReference type="NCBI Taxonomy" id="2419774"/>
    <lineage>
        <taxon>Bacteria</taxon>
        <taxon>Bacillati</taxon>
        <taxon>Actinomycetota</taxon>
        <taxon>Actinomycetes</taxon>
        <taxon>Micrococcales</taxon>
        <taxon>Microbacteriaceae</taxon>
        <taxon>Protaetiibacter</taxon>
    </lineage>
</organism>
<accession>A0A387B710</accession>
<dbReference type="Gene3D" id="1.10.357.10">
    <property type="entry name" value="Tetracycline Repressor, domain 2"/>
    <property type="match status" value="1"/>
</dbReference>
<evidence type="ECO:0000313" key="7">
    <source>
        <dbReference type="Proteomes" id="UP000278886"/>
    </source>
</evidence>
<dbReference type="PANTHER" id="PTHR47506">
    <property type="entry name" value="TRANSCRIPTIONAL REGULATORY PROTEIN"/>
    <property type="match status" value="1"/>
</dbReference>
<evidence type="ECO:0000256" key="3">
    <source>
        <dbReference type="ARBA" id="ARBA00023163"/>
    </source>
</evidence>
<dbReference type="SUPFAM" id="SSF48498">
    <property type="entry name" value="Tetracyclin repressor-like, C-terminal domain"/>
    <property type="match status" value="1"/>
</dbReference>